<dbReference type="Proteomes" id="UP000476176">
    <property type="component" value="Unassembled WGS sequence"/>
</dbReference>
<evidence type="ECO:0000313" key="1">
    <source>
        <dbReference type="EMBL" id="KAE9173309.1"/>
    </source>
</evidence>
<comment type="caution">
    <text evidence="1">The sequence shown here is derived from an EMBL/GenBank/DDBJ whole genome shotgun (WGS) entry which is preliminary data.</text>
</comment>
<dbReference type="AlphaFoldDB" id="A0A6G0MM17"/>
<evidence type="ECO:0000313" key="2">
    <source>
        <dbReference type="Proteomes" id="UP000476176"/>
    </source>
</evidence>
<protein>
    <submittedName>
        <fullName evidence="1">Uncharacterized protein</fullName>
    </submittedName>
</protein>
<sequence>MFAVEKSFRQIWRELSKQGWKYKKPAGLSNDNRCLPPTGYAKGTEGVDFFARQVCLAIVGVKAG</sequence>
<organism evidence="1 2">
    <name type="scientific">Phytophthora fragariae</name>
    <dbReference type="NCBI Taxonomy" id="53985"/>
    <lineage>
        <taxon>Eukaryota</taxon>
        <taxon>Sar</taxon>
        <taxon>Stramenopiles</taxon>
        <taxon>Oomycota</taxon>
        <taxon>Peronosporomycetes</taxon>
        <taxon>Peronosporales</taxon>
        <taxon>Peronosporaceae</taxon>
        <taxon>Phytophthora</taxon>
    </lineage>
</organism>
<dbReference type="EMBL" id="QXGC01003760">
    <property type="protein sequence ID" value="KAE9173309.1"/>
    <property type="molecule type" value="Genomic_DNA"/>
</dbReference>
<name>A0A6G0MM17_9STRA</name>
<accession>A0A6G0MM17</accession>
<gene>
    <name evidence="1" type="ORF">PF004_g27010</name>
</gene>
<proteinExistence type="predicted"/>
<reference evidence="1 2" key="1">
    <citation type="submission" date="2018-09" db="EMBL/GenBank/DDBJ databases">
        <title>Genomic investigation of the strawberry pathogen Phytophthora fragariae indicates pathogenicity is determined by transcriptional variation in three key races.</title>
        <authorList>
            <person name="Adams T.M."/>
            <person name="Armitage A.D."/>
            <person name="Sobczyk M.K."/>
            <person name="Bates H.J."/>
            <person name="Dunwell J.M."/>
            <person name="Nellist C.F."/>
            <person name="Harrison R.J."/>
        </authorList>
    </citation>
    <scope>NUCLEOTIDE SEQUENCE [LARGE SCALE GENOMIC DNA]</scope>
    <source>
        <strain evidence="1 2">BC-23</strain>
    </source>
</reference>